<evidence type="ECO:0000256" key="5">
    <source>
        <dbReference type="ARBA" id="ARBA00022692"/>
    </source>
</evidence>
<keyword evidence="6 8" id="KW-1133">Transmembrane helix</keyword>
<comment type="caution">
    <text evidence="10">The sequence shown here is derived from an EMBL/GenBank/DDBJ whole genome shotgun (WGS) entry which is preliminary data.</text>
</comment>
<dbReference type="AlphaFoldDB" id="A0A1F7KZC5"/>
<evidence type="ECO:0000256" key="1">
    <source>
        <dbReference type="ARBA" id="ARBA00004651"/>
    </source>
</evidence>
<feature type="transmembrane region" description="Helical" evidence="8">
    <location>
        <begin position="270"/>
        <end position="287"/>
    </location>
</feature>
<evidence type="ECO:0000256" key="8">
    <source>
        <dbReference type="SAM" id="Phobius"/>
    </source>
</evidence>
<dbReference type="GO" id="GO:0000030">
    <property type="term" value="F:mannosyltransferase activity"/>
    <property type="evidence" value="ECO:0007669"/>
    <property type="project" value="InterPro"/>
</dbReference>
<feature type="transmembrane region" description="Helical" evidence="8">
    <location>
        <begin position="165"/>
        <end position="191"/>
    </location>
</feature>
<comment type="subcellular location">
    <subcellularLocation>
        <location evidence="1">Cell membrane</location>
        <topology evidence="1">Multi-pass membrane protein</topology>
    </subcellularLocation>
</comment>
<evidence type="ECO:0000256" key="7">
    <source>
        <dbReference type="ARBA" id="ARBA00023136"/>
    </source>
</evidence>
<reference evidence="10 11" key="1">
    <citation type="journal article" date="2016" name="Nat. Commun.">
        <title>Thousands of microbial genomes shed light on interconnected biogeochemical processes in an aquifer system.</title>
        <authorList>
            <person name="Anantharaman K."/>
            <person name="Brown C.T."/>
            <person name="Hug L.A."/>
            <person name="Sharon I."/>
            <person name="Castelle C.J."/>
            <person name="Probst A.J."/>
            <person name="Thomas B.C."/>
            <person name="Singh A."/>
            <person name="Wilkins M.J."/>
            <person name="Karaoz U."/>
            <person name="Brodie E.L."/>
            <person name="Williams K.H."/>
            <person name="Hubbard S.S."/>
            <person name="Banfield J.F."/>
        </authorList>
    </citation>
    <scope>NUCLEOTIDE SEQUENCE [LARGE SCALE GENOMIC DNA]</scope>
</reference>
<accession>A0A1F7KZC5</accession>
<dbReference type="GO" id="GO:0016763">
    <property type="term" value="F:pentosyltransferase activity"/>
    <property type="evidence" value="ECO:0007669"/>
    <property type="project" value="TreeGrafter"/>
</dbReference>
<evidence type="ECO:0000313" key="10">
    <source>
        <dbReference type="EMBL" id="OGK73233.1"/>
    </source>
</evidence>
<sequence>MKKINIELIKKHYIVILFLIVYFSIISYRILQKPPFYDWDESIYAQVGREMIRAKSFFVPLWQGKPWLDKPPIPSLFYGLVQLVPIAPEISTRLATLILSCFVLLFQYALAYRITKQKIPALLTVIITAFLPIFFQRSQALNVDVFLLLGWLGYVLWYENMIISTLFLLLAVLSKSLLGFFPPLLFTSFYVYSLATKQIDKKHFVSLIKKVAIQLGVSSLWFIGMMLIYKYPFIQYQFIDSHFKRVTASIEQHFGQRTFYVTVLIDQFKLLLIPALISLLYFAYSFFTKKRSVYPTFLAVFFVPWFVFLNLTKTKIEWYIYPVLPQFAFLASYPLTFLKKKPLLLILSFATLLWLFFFTITPIKMLLTRSFSSLEDHQLIARDAKKNRCDGLYVLVDSSTRSSYATLKSMDLVISTTTWWGNHPSIAYYADTTTSNIYDLNEAKQKFDNLLTNACMIVVKDDVPLLLPSKQIVRQISDNKTYALFIAK</sequence>
<feature type="domain" description="ArnT-like N-terminal" evidence="9">
    <location>
        <begin position="41"/>
        <end position="161"/>
    </location>
</feature>
<dbReference type="GO" id="GO:0005886">
    <property type="term" value="C:plasma membrane"/>
    <property type="evidence" value="ECO:0007669"/>
    <property type="project" value="UniProtKB-SubCell"/>
</dbReference>
<keyword evidence="5 8" id="KW-0812">Transmembrane</keyword>
<evidence type="ECO:0000259" key="9">
    <source>
        <dbReference type="Pfam" id="PF02366"/>
    </source>
</evidence>
<evidence type="ECO:0000256" key="4">
    <source>
        <dbReference type="ARBA" id="ARBA00022679"/>
    </source>
</evidence>
<feature type="transmembrane region" description="Helical" evidence="8">
    <location>
        <begin position="211"/>
        <end position="229"/>
    </location>
</feature>
<dbReference type="InterPro" id="IPR003342">
    <property type="entry name" value="ArnT-like_N"/>
</dbReference>
<feature type="transmembrane region" description="Helical" evidence="8">
    <location>
        <begin position="94"/>
        <end position="112"/>
    </location>
</feature>
<evidence type="ECO:0000256" key="6">
    <source>
        <dbReference type="ARBA" id="ARBA00022989"/>
    </source>
</evidence>
<dbReference type="EMBL" id="MGBR01000001">
    <property type="protein sequence ID" value="OGK73233.1"/>
    <property type="molecule type" value="Genomic_DNA"/>
</dbReference>
<feature type="transmembrane region" description="Helical" evidence="8">
    <location>
        <begin position="318"/>
        <end position="337"/>
    </location>
</feature>
<dbReference type="GO" id="GO:0009103">
    <property type="term" value="P:lipopolysaccharide biosynthetic process"/>
    <property type="evidence" value="ECO:0007669"/>
    <property type="project" value="UniProtKB-ARBA"/>
</dbReference>
<gene>
    <name evidence="10" type="ORF">A3K52_00290</name>
</gene>
<dbReference type="PANTHER" id="PTHR33908">
    <property type="entry name" value="MANNOSYLTRANSFERASE YKCB-RELATED"/>
    <property type="match status" value="1"/>
</dbReference>
<dbReference type="Proteomes" id="UP000177050">
    <property type="component" value="Unassembled WGS sequence"/>
</dbReference>
<protein>
    <recommendedName>
        <fullName evidence="9">ArnT-like N-terminal domain-containing protein</fullName>
    </recommendedName>
</protein>
<proteinExistence type="predicted"/>
<dbReference type="GO" id="GO:0006493">
    <property type="term" value="P:protein O-linked glycosylation"/>
    <property type="evidence" value="ECO:0007669"/>
    <property type="project" value="InterPro"/>
</dbReference>
<dbReference type="PANTHER" id="PTHR33908:SF3">
    <property type="entry name" value="UNDECAPRENYL PHOSPHATE-ALPHA-4-AMINO-4-DEOXY-L-ARABINOSE ARABINOSYL TRANSFERASE"/>
    <property type="match status" value="1"/>
</dbReference>
<feature type="transmembrane region" description="Helical" evidence="8">
    <location>
        <begin position="12"/>
        <end position="31"/>
    </location>
</feature>
<keyword evidence="7 8" id="KW-0472">Membrane</keyword>
<name>A0A1F7KZC5_9BACT</name>
<evidence type="ECO:0000313" key="11">
    <source>
        <dbReference type="Proteomes" id="UP000177050"/>
    </source>
</evidence>
<evidence type="ECO:0000256" key="3">
    <source>
        <dbReference type="ARBA" id="ARBA00022676"/>
    </source>
</evidence>
<dbReference type="Pfam" id="PF02366">
    <property type="entry name" value="PMT"/>
    <property type="match status" value="1"/>
</dbReference>
<keyword evidence="2" id="KW-1003">Cell membrane</keyword>
<dbReference type="GO" id="GO:0010041">
    <property type="term" value="P:response to iron(III) ion"/>
    <property type="evidence" value="ECO:0007669"/>
    <property type="project" value="TreeGrafter"/>
</dbReference>
<dbReference type="InterPro" id="IPR050297">
    <property type="entry name" value="LipidA_mod_glycosyltrf_83"/>
</dbReference>
<keyword evidence="3" id="KW-0328">Glycosyltransferase</keyword>
<organism evidence="10 11">
    <name type="scientific">Candidatus Roizmanbacteria bacterium RIFOXYD1_FULL_38_12</name>
    <dbReference type="NCBI Taxonomy" id="1802093"/>
    <lineage>
        <taxon>Bacteria</taxon>
        <taxon>Candidatus Roizmaniibacteriota</taxon>
    </lineage>
</organism>
<feature type="transmembrane region" description="Helical" evidence="8">
    <location>
        <begin position="119"/>
        <end position="135"/>
    </location>
</feature>
<feature type="transmembrane region" description="Helical" evidence="8">
    <location>
        <begin position="293"/>
        <end position="311"/>
    </location>
</feature>
<feature type="transmembrane region" description="Helical" evidence="8">
    <location>
        <begin position="343"/>
        <end position="363"/>
    </location>
</feature>
<keyword evidence="4" id="KW-0808">Transferase</keyword>
<evidence type="ECO:0000256" key="2">
    <source>
        <dbReference type="ARBA" id="ARBA00022475"/>
    </source>
</evidence>